<sequence length="234" mass="26130">MIEGAKERERSSAPGPIFRSSAVGAHQCPGELPNSLPLFPGKDHLITTRSVMTLTFDMIGYHQSDPARANRSQGYRIRSAFTLLPAPDPVRGRRSGIRSRIPPQVSVEMQSGCNRSRFDRFEVDTFGALHLSNKLGCYRKIHFHDRDDLSRGAIVDGAGLPRFRVQNRKDLDKGGRWRLIGGFCGQIAKHVLLVQHLKYDPQTSSVCPDQEFARSSRVRHRRPVKSCGAPIGMS</sequence>
<proteinExistence type="predicted"/>
<dbReference type="Proteomes" id="UP000030765">
    <property type="component" value="Unassembled WGS sequence"/>
</dbReference>
<dbReference type="EnsemblMetazoa" id="ASIC022126-RA">
    <property type="protein sequence ID" value="ASIC022126-PA"/>
    <property type="gene ID" value="ASIC022126"/>
</dbReference>
<gene>
    <name evidence="2" type="ORF">ZHAS_00022126</name>
</gene>
<evidence type="ECO:0000313" key="3">
    <source>
        <dbReference type="EnsemblMetazoa" id="ASIC022126-PA"/>
    </source>
</evidence>
<feature type="region of interest" description="Disordered" evidence="1">
    <location>
        <begin position="1"/>
        <end position="24"/>
    </location>
</feature>
<reference evidence="3" key="2">
    <citation type="submission" date="2020-05" db="UniProtKB">
        <authorList>
            <consortium name="EnsemblMetazoa"/>
        </authorList>
    </citation>
    <scope>IDENTIFICATION</scope>
</reference>
<dbReference type="EMBL" id="KE525421">
    <property type="protein sequence ID" value="KFB53746.1"/>
    <property type="molecule type" value="Genomic_DNA"/>
</dbReference>
<keyword evidence="4" id="KW-1185">Reference proteome</keyword>
<feature type="compositionally biased region" description="Basic and acidic residues" evidence="1">
    <location>
        <begin position="1"/>
        <end position="11"/>
    </location>
</feature>
<reference evidence="2 4" key="1">
    <citation type="journal article" date="2014" name="BMC Genomics">
        <title>Genome sequence of Anopheles sinensis provides insight into genetics basis of mosquito competence for malaria parasites.</title>
        <authorList>
            <person name="Zhou D."/>
            <person name="Zhang D."/>
            <person name="Ding G."/>
            <person name="Shi L."/>
            <person name="Hou Q."/>
            <person name="Ye Y."/>
            <person name="Xu Y."/>
            <person name="Zhou H."/>
            <person name="Xiong C."/>
            <person name="Li S."/>
            <person name="Yu J."/>
            <person name="Hong S."/>
            <person name="Yu X."/>
            <person name="Zou P."/>
            <person name="Chen C."/>
            <person name="Chang X."/>
            <person name="Wang W."/>
            <person name="Lv Y."/>
            <person name="Sun Y."/>
            <person name="Ma L."/>
            <person name="Shen B."/>
            <person name="Zhu C."/>
        </authorList>
    </citation>
    <scope>NUCLEOTIDE SEQUENCE [LARGE SCALE GENOMIC DNA]</scope>
</reference>
<evidence type="ECO:0000313" key="4">
    <source>
        <dbReference type="Proteomes" id="UP000030765"/>
    </source>
</evidence>
<dbReference type="AlphaFoldDB" id="A0A084WU52"/>
<accession>A0A084WU52</accession>
<dbReference type="VEuPathDB" id="VectorBase:ASIC022126"/>
<organism evidence="2">
    <name type="scientific">Anopheles sinensis</name>
    <name type="common">Mosquito</name>
    <dbReference type="NCBI Taxonomy" id="74873"/>
    <lineage>
        <taxon>Eukaryota</taxon>
        <taxon>Metazoa</taxon>
        <taxon>Ecdysozoa</taxon>
        <taxon>Arthropoda</taxon>
        <taxon>Hexapoda</taxon>
        <taxon>Insecta</taxon>
        <taxon>Pterygota</taxon>
        <taxon>Neoptera</taxon>
        <taxon>Endopterygota</taxon>
        <taxon>Diptera</taxon>
        <taxon>Nematocera</taxon>
        <taxon>Culicoidea</taxon>
        <taxon>Culicidae</taxon>
        <taxon>Anophelinae</taxon>
        <taxon>Anopheles</taxon>
    </lineage>
</organism>
<dbReference type="EMBL" id="ATLV01027000">
    <property type="status" value="NOT_ANNOTATED_CDS"/>
    <property type="molecule type" value="Genomic_DNA"/>
</dbReference>
<evidence type="ECO:0000256" key="1">
    <source>
        <dbReference type="SAM" id="MobiDB-lite"/>
    </source>
</evidence>
<protein>
    <submittedName>
        <fullName evidence="2 3">Ig kappa chain V region</fullName>
    </submittedName>
</protein>
<name>A0A084WU52_ANOSI</name>
<evidence type="ECO:0000313" key="2">
    <source>
        <dbReference type="EMBL" id="KFB53746.1"/>
    </source>
</evidence>